<evidence type="ECO:0000313" key="2">
    <source>
        <dbReference type="Proteomes" id="UP000289465"/>
    </source>
</evidence>
<evidence type="ECO:0008006" key="3">
    <source>
        <dbReference type="Google" id="ProtNLM"/>
    </source>
</evidence>
<name>A0A446CFD8_9BURK</name>
<dbReference type="Pfam" id="PF10109">
    <property type="entry name" value="Phage_TAC_7"/>
    <property type="match status" value="1"/>
</dbReference>
<proteinExistence type="predicted"/>
<dbReference type="EMBL" id="UFQC01000010">
    <property type="protein sequence ID" value="SSW66604.1"/>
    <property type="molecule type" value="Genomic_DNA"/>
</dbReference>
<dbReference type="Proteomes" id="UP000289465">
    <property type="component" value="Unassembled WGS sequence"/>
</dbReference>
<reference evidence="1 2" key="1">
    <citation type="submission" date="2018-07" db="EMBL/GenBank/DDBJ databases">
        <authorList>
            <person name="Peeters C."/>
        </authorList>
    </citation>
    <scope>NUCLEOTIDE SEQUENCE [LARGE SCALE GENOMIC DNA]</scope>
    <source>
        <strain evidence="1 2">LMG 30378</strain>
    </source>
</reference>
<organism evidence="1 2">
    <name type="scientific">Achromobacter veterisilvae</name>
    <dbReference type="NCBI Taxonomy" id="2069367"/>
    <lineage>
        <taxon>Bacteria</taxon>
        <taxon>Pseudomonadati</taxon>
        <taxon>Pseudomonadota</taxon>
        <taxon>Betaproteobacteria</taxon>
        <taxon>Burkholderiales</taxon>
        <taxon>Alcaligenaceae</taxon>
        <taxon>Achromobacter</taxon>
    </lineage>
</organism>
<protein>
    <recommendedName>
        <fullName evidence="3">Phage tail assembly protein</fullName>
    </recommendedName>
</protein>
<dbReference type="RefSeq" id="WP_129240854.1">
    <property type="nucleotide sequence ID" value="NZ_UFQC01000010.1"/>
</dbReference>
<accession>A0A446CFD8</accession>
<dbReference type="OrthoDB" id="7309703at2"/>
<dbReference type="AlphaFoldDB" id="A0A446CFD8"/>
<gene>
    <name evidence="1" type="ORF">AVE30378_02143</name>
</gene>
<evidence type="ECO:0000313" key="1">
    <source>
        <dbReference type="EMBL" id="SSW66604.1"/>
    </source>
</evidence>
<sequence length="107" mass="11613">MAKKELQDELVVTLRKPITLGAGADAETYTALNLCEPDVEAILEFNRRAAKDPGDAMRYLIAKISGVPLAVINKVKARDFTKSAAYLTAFMGDEDDAQGDEEPPEGK</sequence>
<dbReference type="InterPro" id="IPR019289">
    <property type="entry name" value="Phage_tail_E/E"/>
</dbReference>